<dbReference type="Proteomes" id="UP000182882">
    <property type="component" value="Unassembled WGS sequence"/>
</dbReference>
<evidence type="ECO:0000256" key="1">
    <source>
        <dbReference type="ARBA" id="ARBA00022723"/>
    </source>
</evidence>
<dbReference type="InterPro" id="IPR040442">
    <property type="entry name" value="Pyrv_kinase-like_dom_sf"/>
</dbReference>
<reference evidence="4" key="1">
    <citation type="submission" date="2016-10" db="EMBL/GenBank/DDBJ databases">
        <authorList>
            <person name="Varghese N."/>
            <person name="Submissions S."/>
        </authorList>
    </citation>
    <scope>NUCLEOTIDE SEQUENCE [LARGE SCALE GENOMIC DNA]</scope>
    <source>
        <strain evidence="4">Nm10</strain>
    </source>
</reference>
<keyword evidence="1" id="KW-0479">Metal-binding</keyword>
<evidence type="ECO:0000313" key="3">
    <source>
        <dbReference type="EMBL" id="SDU04064.1"/>
    </source>
</evidence>
<keyword evidence="3" id="KW-0456">Lyase</keyword>
<dbReference type="GO" id="GO:0016829">
    <property type="term" value="F:lyase activity"/>
    <property type="evidence" value="ECO:0007669"/>
    <property type="project" value="UniProtKB-KW"/>
</dbReference>
<evidence type="ECO:0000259" key="2">
    <source>
        <dbReference type="Pfam" id="PF03328"/>
    </source>
</evidence>
<dbReference type="EMBL" id="FNLN01000019">
    <property type="protein sequence ID" value="SDU04064.1"/>
    <property type="molecule type" value="Genomic_DNA"/>
</dbReference>
<sequence>MSYGSDFVLTLFTNDPDLARAGNAAGINRIGLDLERMGKEHRQDAKKAWISDHQMHELEAIRDQLTESALFTRINPIHAGSRDEINYLIDQGVTVLMLPMFRTLKEAATFIELVDGRAFVSLLVETAAAAIRLREVVKLPGIGEIHFGLNDMYLDMKLSNHFEVLTSGFLDRLTDIASEAGVPYGFAGIGRLNDSRLPIPSDLIYAQYPRLGATRALVARVFYTPDFRALNLTHEVNTARAKLDQWHQAGADQQTAALTLLRTKVTEWAV</sequence>
<accession>A0A0S3ALS8</accession>
<dbReference type="SUPFAM" id="SSF51621">
    <property type="entry name" value="Phosphoenolpyruvate/pyruvate domain"/>
    <property type="match status" value="1"/>
</dbReference>
<name>A0A0S3ALS8_9PROT</name>
<dbReference type="Gene3D" id="3.20.20.60">
    <property type="entry name" value="Phosphoenolpyruvate-binding domains"/>
    <property type="match status" value="2"/>
</dbReference>
<dbReference type="KEGG" id="nur:ATY38_13295"/>
<feature type="domain" description="HpcH/HpaI aldolase/citrate lyase" evidence="2">
    <location>
        <begin position="13"/>
        <end position="161"/>
    </location>
</feature>
<dbReference type="GO" id="GO:0046872">
    <property type="term" value="F:metal ion binding"/>
    <property type="evidence" value="ECO:0007669"/>
    <property type="project" value="UniProtKB-KW"/>
</dbReference>
<dbReference type="InterPro" id="IPR015813">
    <property type="entry name" value="Pyrv/PenolPyrv_kinase-like_dom"/>
</dbReference>
<dbReference type="RefSeq" id="WP_062559717.1">
    <property type="nucleotide sequence ID" value="NZ_CP013341.1"/>
</dbReference>
<evidence type="ECO:0000313" key="4">
    <source>
        <dbReference type="Proteomes" id="UP000182882"/>
    </source>
</evidence>
<proteinExistence type="predicted"/>
<organism evidence="3 4">
    <name type="scientific">Nitrosomonas ureae</name>
    <dbReference type="NCBI Taxonomy" id="44577"/>
    <lineage>
        <taxon>Bacteria</taxon>
        <taxon>Pseudomonadati</taxon>
        <taxon>Pseudomonadota</taxon>
        <taxon>Betaproteobacteria</taxon>
        <taxon>Nitrosomonadales</taxon>
        <taxon>Nitrosomonadaceae</taxon>
        <taxon>Nitrosomonas</taxon>
    </lineage>
</organism>
<dbReference type="InterPro" id="IPR005000">
    <property type="entry name" value="Aldolase/citrate-lyase_domain"/>
</dbReference>
<protein>
    <submittedName>
        <fullName evidence="3">HpcH/HpaI aldolase/citrate lyase family protein</fullName>
    </submittedName>
</protein>
<keyword evidence="4" id="KW-1185">Reference proteome</keyword>
<dbReference type="Pfam" id="PF03328">
    <property type="entry name" value="HpcH_HpaI"/>
    <property type="match status" value="1"/>
</dbReference>
<dbReference type="AlphaFoldDB" id="A0A0S3ALS8"/>
<gene>
    <name evidence="3" type="ORF">SAMN05216406_11915</name>
</gene>